<name>A0ABU7LGQ5_9NOCA</name>
<dbReference type="InterPro" id="IPR013113">
    <property type="entry name" value="SIP_FAD-bd"/>
</dbReference>
<dbReference type="Gene3D" id="2.40.30.10">
    <property type="entry name" value="Translation factors"/>
    <property type="match status" value="1"/>
</dbReference>
<dbReference type="Pfam" id="PF08021">
    <property type="entry name" value="FAD_binding_9"/>
    <property type="match status" value="1"/>
</dbReference>
<dbReference type="InterPro" id="IPR039261">
    <property type="entry name" value="FNR_nucleotide-bd"/>
</dbReference>
<protein>
    <submittedName>
        <fullName evidence="2">SIP domain-containing protein</fullName>
    </submittedName>
</protein>
<comment type="caution">
    <text evidence="2">The sequence shown here is derived from an EMBL/GenBank/DDBJ whole genome shotgun (WGS) entry which is preliminary data.</text>
</comment>
<keyword evidence="3" id="KW-1185">Reference proteome</keyword>
<dbReference type="Pfam" id="PF04954">
    <property type="entry name" value="SIP"/>
    <property type="match status" value="1"/>
</dbReference>
<dbReference type="PROSITE" id="PS51384">
    <property type="entry name" value="FAD_FR"/>
    <property type="match status" value="1"/>
</dbReference>
<evidence type="ECO:0000259" key="1">
    <source>
        <dbReference type="PROSITE" id="PS51384"/>
    </source>
</evidence>
<dbReference type="CDD" id="cd06193">
    <property type="entry name" value="siderophore_interacting"/>
    <property type="match status" value="1"/>
</dbReference>
<sequence>MPDEVPFTADRVADLMEVLRTPEHQAGLEETTFTVVSVADRAAGLIRVSGTISGTHSLQDWAGPNIAVRLSLPERSSEFAGIDGAPDTTARVYTVADVDIESRTVAIDIVRHGESSPAMKWLGRVRSGDVVPVAGPRPHRVPGSGSPRILLADSSALPAAVRILTRLPIEAPTVLVAAAPLDEIDLVEGDLGDRRDFVTVQRAEPGVDRPLATTFAGMEVPAGASVWAAGEREDVREVRRRCRDDLVLAAEGIQVFGYWKRGISNTRIDVARLEAARSSMEAGRGVFATDDLDIEI</sequence>
<evidence type="ECO:0000313" key="2">
    <source>
        <dbReference type="EMBL" id="MEE2060735.1"/>
    </source>
</evidence>
<dbReference type="Proteomes" id="UP001336020">
    <property type="component" value="Unassembled WGS sequence"/>
</dbReference>
<dbReference type="InterPro" id="IPR039374">
    <property type="entry name" value="SIP_fam"/>
</dbReference>
<accession>A0ABU7LGQ5</accession>
<organism evidence="2 3">
    <name type="scientific">Rhodococcus artemisiae</name>
    <dbReference type="NCBI Taxonomy" id="714159"/>
    <lineage>
        <taxon>Bacteria</taxon>
        <taxon>Bacillati</taxon>
        <taxon>Actinomycetota</taxon>
        <taxon>Actinomycetes</taxon>
        <taxon>Mycobacteriales</taxon>
        <taxon>Nocardiaceae</taxon>
        <taxon>Rhodococcus</taxon>
    </lineage>
</organism>
<dbReference type="PANTHER" id="PTHR30157:SF0">
    <property type="entry name" value="NADPH-DEPENDENT FERRIC-CHELATE REDUCTASE"/>
    <property type="match status" value="1"/>
</dbReference>
<dbReference type="PANTHER" id="PTHR30157">
    <property type="entry name" value="FERRIC REDUCTASE, NADPH-DEPENDENT"/>
    <property type="match status" value="1"/>
</dbReference>
<evidence type="ECO:0000313" key="3">
    <source>
        <dbReference type="Proteomes" id="UP001336020"/>
    </source>
</evidence>
<dbReference type="InterPro" id="IPR017927">
    <property type="entry name" value="FAD-bd_FR_type"/>
</dbReference>
<dbReference type="RefSeq" id="WP_330135915.1">
    <property type="nucleotide sequence ID" value="NZ_JAUTXY010000014.1"/>
</dbReference>
<reference evidence="2 3" key="1">
    <citation type="submission" date="2023-07" db="EMBL/GenBank/DDBJ databases">
        <authorList>
            <person name="Girao M."/>
            <person name="Carvalho M.F."/>
        </authorList>
    </citation>
    <scope>NUCLEOTIDE SEQUENCE [LARGE SCALE GENOMIC DNA]</scope>
    <source>
        <strain evidence="2 3">YIM65754</strain>
    </source>
</reference>
<dbReference type="InterPro" id="IPR007037">
    <property type="entry name" value="SIP_rossman_dom"/>
</dbReference>
<proteinExistence type="predicted"/>
<feature type="domain" description="FAD-binding FR-type" evidence="1">
    <location>
        <begin position="28"/>
        <end position="143"/>
    </location>
</feature>
<dbReference type="EMBL" id="JAUTXY010000014">
    <property type="protein sequence ID" value="MEE2060735.1"/>
    <property type="molecule type" value="Genomic_DNA"/>
</dbReference>
<gene>
    <name evidence="2" type="ORF">Q7514_24760</name>
</gene>
<dbReference type="Gene3D" id="3.40.50.80">
    <property type="entry name" value="Nucleotide-binding domain of ferredoxin-NADP reductase (FNR) module"/>
    <property type="match status" value="1"/>
</dbReference>